<keyword evidence="1" id="KW-0472">Membrane</keyword>
<dbReference type="Proteomes" id="UP000624419">
    <property type="component" value="Unassembled WGS sequence"/>
</dbReference>
<keyword evidence="1" id="KW-0812">Transmembrane</keyword>
<dbReference type="PANTHER" id="PTHR30199">
    <property type="entry name" value="MFS FAMILY TRANSPORTER, PREDICTED SUBSTRATE BENZOATE"/>
    <property type="match status" value="1"/>
</dbReference>
<dbReference type="Pfam" id="PF03594">
    <property type="entry name" value="BenE"/>
    <property type="match status" value="1"/>
</dbReference>
<organism evidence="2 3">
    <name type="scientific">Salinimonas profundi</name>
    <dbReference type="NCBI Taxonomy" id="2729140"/>
    <lineage>
        <taxon>Bacteria</taxon>
        <taxon>Pseudomonadati</taxon>
        <taxon>Pseudomonadota</taxon>
        <taxon>Gammaproteobacteria</taxon>
        <taxon>Alteromonadales</taxon>
        <taxon>Alteromonadaceae</taxon>
        <taxon>Alteromonas/Salinimonas group</taxon>
        <taxon>Salinimonas</taxon>
    </lineage>
</organism>
<feature type="transmembrane region" description="Helical" evidence="1">
    <location>
        <begin position="293"/>
        <end position="316"/>
    </location>
</feature>
<feature type="transmembrane region" description="Helical" evidence="1">
    <location>
        <begin position="125"/>
        <end position="146"/>
    </location>
</feature>
<keyword evidence="3" id="KW-1185">Reference proteome</keyword>
<sequence>MRKGARVFKSLSVSHIAAGLTAVVVGYSSAVVLVIEAARAAGASPGMVVSWLFALGIGMGLSCIVFSLRYKIPVVTAWSTPGAAFLLSAAAAFPLSEVIGAFIVAGLCALACAQSRALTRLITDIPTNIASALLAGIVLPICLNIFVDVTEAPLVTAIFVATYIIAGHIIPRYLMLLLLVLGVGYSIWLGDLTELNWQAGIATPVWVSPDFSVASAISLGLPLFLITMLSQNVPGMAILKSYDFKPDHKTVLSGLGALQIMLGPLGGFAFNYAAITAAICMGEDAGHKREHRYLAAVVAGGAYIGLGLAAGFVVTLFTHMPDVVIHLLAGLALLGTLQSALFNSMMPERYRKAALMTLVCTASGMTLFKLGAPVWGLGLGLLMITLERTRYKKIASAANTQVNNQ</sequence>
<keyword evidence="1" id="KW-1133">Transmembrane helix</keyword>
<accession>A0ABR8LKU3</accession>
<feature type="transmembrane region" description="Helical" evidence="1">
    <location>
        <begin position="323"/>
        <end position="342"/>
    </location>
</feature>
<comment type="caution">
    <text evidence="2">The sequence shown here is derived from an EMBL/GenBank/DDBJ whole genome shotgun (WGS) entry which is preliminary data.</text>
</comment>
<evidence type="ECO:0000256" key="1">
    <source>
        <dbReference type="SAM" id="Phobius"/>
    </source>
</evidence>
<evidence type="ECO:0000313" key="2">
    <source>
        <dbReference type="EMBL" id="MBD3585928.1"/>
    </source>
</evidence>
<dbReference type="NCBIfam" id="TIGR00843">
    <property type="entry name" value="benE"/>
    <property type="match status" value="1"/>
</dbReference>
<evidence type="ECO:0000313" key="3">
    <source>
        <dbReference type="Proteomes" id="UP000624419"/>
    </source>
</evidence>
<protein>
    <submittedName>
        <fullName evidence="2">Benzoate/H(+) symporter BenE family transporter</fullName>
    </submittedName>
</protein>
<proteinExistence type="predicted"/>
<feature type="transmembrane region" description="Helical" evidence="1">
    <location>
        <begin position="354"/>
        <end position="384"/>
    </location>
</feature>
<feature type="transmembrane region" description="Helical" evidence="1">
    <location>
        <begin position="211"/>
        <end position="230"/>
    </location>
</feature>
<dbReference type="PANTHER" id="PTHR30199:SF0">
    <property type="entry name" value="INNER MEMBRANE PROTEIN YDCO"/>
    <property type="match status" value="1"/>
</dbReference>
<gene>
    <name evidence="2" type="primary">benE</name>
    <name evidence="2" type="ORF">HHX48_09290</name>
</gene>
<feature type="transmembrane region" description="Helical" evidence="1">
    <location>
        <begin position="12"/>
        <end position="35"/>
    </location>
</feature>
<name>A0ABR8LKU3_9ALTE</name>
<feature type="transmembrane region" description="Helical" evidence="1">
    <location>
        <begin position="47"/>
        <end position="68"/>
    </location>
</feature>
<dbReference type="InterPro" id="IPR004711">
    <property type="entry name" value="Benzoate_Transporter"/>
</dbReference>
<feature type="transmembrane region" description="Helical" evidence="1">
    <location>
        <begin position="251"/>
        <end position="273"/>
    </location>
</feature>
<dbReference type="EMBL" id="JABBXD010000004">
    <property type="protein sequence ID" value="MBD3585928.1"/>
    <property type="molecule type" value="Genomic_DNA"/>
</dbReference>
<reference evidence="2 3" key="1">
    <citation type="submission" date="2020-04" db="EMBL/GenBank/DDBJ databases">
        <title>Salinimonas sp. HHU 13199.</title>
        <authorList>
            <person name="Cui X."/>
            <person name="Zhang D."/>
        </authorList>
    </citation>
    <scope>NUCLEOTIDE SEQUENCE [LARGE SCALE GENOMIC DNA]</scope>
    <source>
        <strain evidence="2 3">HHU 13199</strain>
    </source>
</reference>
<feature type="transmembrane region" description="Helical" evidence="1">
    <location>
        <begin position="152"/>
        <end position="169"/>
    </location>
</feature>